<reference evidence="2" key="2">
    <citation type="submission" date="2025-05" db="UniProtKB">
        <authorList>
            <consortium name="Ensembl"/>
        </authorList>
    </citation>
    <scope>IDENTIFICATION</scope>
</reference>
<feature type="compositionally biased region" description="Basic and acidic residues" evidence="1">
    <location>
        <begin position="185"/>
        <end position="210"/>
    </location>
</feature>
<evidence type="ECO:0000313" key="3">
    <source>
        <dbReference type="Proteomes" id="UP000265120"/>
    </source>
</evidence>
<feature type="region of interest" description="Disordered" evidence="1">
    <location>
        <begin position="136"/>
        <end position="226"/>
    </location>
</feature>
<dbReference type="GeneTree" id="ENSGT00390000000663"/>
<dbReference type="Ensembl" id="ENSCSET00000027688.1">
    <property type="protein sequence ID" value="ENSCSEP00000027321.1"/>
    <property type="gene ID" value="ENSCSEG00000017453.1"/>
</dbReference>
<dbReference type="GO" id="GO:0044782">
    <property type="term" value="P:cilium organization"/>
    <property type="evidence" value="ECO:0007669"/>
    <property type="project" value="TreeGrafter"/>
</dbReference>
<dbReference type="PANTHER" id="PTHR21356">
    <property type="entry name" value="ARMADILLO REPEAT CONTAINING 2"/>
    <property type="match status" value="1"/>
</dbReference>
<dbReference type="AlphaFoldDB" id="A0A3P8WP82"/>
<organism evidence="2 3">
    <name type="scientific">Cynoglossus semilaevis</name>
    <name type="common">Tongue sole</name>
    <dbReference type="NCBI Taxonomy" id="244447"/>
    <lineage>
        <taxon>Eukaryota</taxon>
        <taxon>Metazoa</taxon>
        <taxon>Chordata</taxon>
        <taxon>Craniata</taxon>
        <taxon>Vertebrata</taxon>
        <taxon>Euteleostomi</taxon>
        <taxon>Actinopterygii</taxon>
        <taxon>Neopterygii</taxon>
        <taxon>Teleostei</taxon>
        <taxon>Neoteleostei</taxon>
        <taxon>Acanthomorphata</taxon>
        <taxon>Carangaria</taxon>
        <taxon>Pleuronectiformes</taxon>
        <taxon>Pleuronectoidei</taxon>
        <taxon>Cynoglossidae</taxon>
        <taxon>Cynoglossinae</taxon>
        <taxon>Cynoglossus</taxon>
    </lineage>
</organism>
<dbReference type="Ensembl" id="ENSCSET00000027683.1">
    <property type="protein sequence ID" value="ENSCSEP00000027316.1"/>
    <property type="gene ID" value="ENSCSEG00000017453.1"/>
</dbReference>
<evidence type="ECO:0000256" key="1">
    <source>
        <dbReference type="SAM" id="MobiDB-lite"/>
    </source>
</evidence>
<keyword evidence="3" id="KW-1185">Reference proteome</keyword>
<feature type="region of interest" description="Disordered" evidence="1">
    <location>
        <begin position="64"/>
        <end position="95"/>
    </location>
</feature>
<name>A0A3P8WP82_CYNSE</name>
<dbReference type="InterPro" id="IPR038905">
    <property type="entry name" value="ARMC2"/>
</dbReference>
<proteinExistence type="predicted"/>
<evidence type="ECO:0000313" key="2">
    <source>
        <dbReference type="Ensembl" id="ENSCSEP00000027321.1"/>
    </source>
</evidence>
<protein>
    <submittedName>
        <fullName evidence="2">Armadillo repeat containing 2</fullName>
    </submittedName>
</protein>
<reference evidence="2 3" key="1">
    <citation type="journal article" date="2014" name="Nat. Genet.">
        <title>Whole-genome sequence of a flatfish provides insights into ZW sex chromosome evolution and adaptation to a benthic lifestyle.</title>
        <authorList>
            <person name="Chen S."/>
            <person name="Zhang G."/>
            <person name="Shao C."/>
            <person name="Huang Q."/>
            <person name="Liu G."/>
            <person name="Zhang P."/>
            <person name="Song W."/>
            <person name="An N."/>
            <person name="Chalopin D."/>
            <person name="Volff J.N."/>
            <person name="Hong Y."/>
            <person name="Li Q."/>
            <person name="Sha Z."/>
            <person name="Zhou H."/>
            <person name="Xie M."/>
            <person name="Yu Q."/>
            <person name="Liu Y."/>
            <person name="Xiang H."/>
            <person name="Wang N."/>
            <person name="Wu K."/>
            <person name="Yang C."/>
            <person name="Zhou Q."/>
            <person name="Liao X."/>
            <person name="Yang L."/>
            <person name="Hu Q."/>
            <person name="Zhang J."/>
            <person name="Meng L."/>
            <person name="Jin L."/>
            <person name="Tian Y."/>
            <person name="Lian J."/>
            <person name="Yang J."/>
            <person name="Miao G."/>
            <person name="Liu S."/>
            <person name="Liang Z."/>
            <person name="Yan F."/>
            <person name="Li Y."/>
            <person name="Sun B."/>
            <person name="Zhang H."/>
            <person name="Zhang J."/>
            <person name="Zhu Y."/>
            <person name="Du M."/>
            <person name="Zhao Y."/>
            <person name="Schartl M."/>
            <person name="Tang Q."/>
            <person name="Wang J."/>
        </authorList>
    </citation>
    <scope>NUCLEOTIDE SEQUENCE</scope>
</reference>
<dbReference type="PANTHER" id="PTHR21356:SF1">
    <property type="entry name" value="ARMADILLO REPEAT-CONTAINING PROTEIN 2"/>
    <property type="match status" value="1"/>
</dbReference>
<sequence length="309" mass="33751">MADKPEICSHFFSPRNPSRKTCAEIVREARQSLRVQSTRRPFTPRDAHRQLFGTSSVRVDHVNRPPSSFSLHAQNFEAPDSRPGSGTRLAPLDHKPKFPVLSDAEEVFKLSPKPPAEPPEVKRGLSGPRARLLRAGSLPLIPPVQTGTDGPGSGQKQPSAKRLHSADHTSVHSSAHRPSPQRTASESRIKQPFDDSRVRPTNCTKEKRTGPENGPQHKSTEKEEGSSVRWDEKICPLVQQLETAAAAVTSQWSICVICAIVFIASWRRRTCSAGAVRGGQGFSEPCSASLTSNQRSSTCTLPSSAWSCV</sequence>
<accession>A0A3P8WP82</accession>
<dbReference type="Proteomes" id="UP000265120">
    <property type="component" value="Chromosome 7"/>
</dbReference>